<evidence type="ECO:0000313" key="2">
    <source>
        <dbReference type="EMBL" id="MBA8817146.1"/>
    </source>
</evidence>
<keyword evidence="3" id="KW-1185">Reference proteome</keyword>
<gene>
    <name evidence="2" type="ORF">FHX48_002244</name>
</gene>
<evidence type="ECO:0000313" key="3">
    <source>
        <dbReference type="Proteomes" id="UP000526083"/>
    </source>
</evidence>
<dbReference type="Proteomes" id="UP000526083">
    <property type="component" value="Unassembled WGS sequence"/>
</dbReference>
<proteinExistence type="predicted"/>
<dbReference type="GO" id="GO:0003677">
    <property type="term" value="F:DNA binding"/>
    <property type="evidence" value="ECO:0007669"/>
    <property type="project" value="UniProtKB-KW"/>
</dbReference>
<dbReference type="PROSITE" id="PS51742">
    <property type="entry name" value="PPC"/>
    <property type="match status" value="1"/>
</dbReference>
<dbReference type="InterPro" id="IPR005175">
    <property type="entry name" value="PPC_dom"/>
</dbReference>
<comment type="caution">
    <text evidence="2">The sequence shown here is derived from an EMBL/GenBank/DDBJ whole genome shotgun (WGS) entry which is preliminary data.</text>
</comment>
<dbReference type="Pfam" id="PF03479">
    <property type="entry name" value="PCC"/>
    <property type="match status" value="1"/>
</dbReference>
<dbReference type="RefSeq" id="WP_167045610.1">
    <property type="nucleotide sequence ID" value="NZ_JAAOZB010000001.1"/>
</dbReference>
<name>A0A7W3JQJ9_9MICO</name>
<dbReference type="CDD" id="cd11378">
    <property type="entry name" value="DUF296"/>
    <property type="match status" value="1"/>
</dbReference>
<protein>
    <submittedName>
        <fullName evidence="2">Putative DNA-binding protein with PD1-like motif</fullName>
    </submittedName>
</protein>
<dbReference type="EMBL" id="JACGWY010000005">
    <property type="protein sequence ID" value="MBA8817146.1"/>
    <property type="molecule type" value="Genomic_DNA"/>
</dbReference>
<accession>A0A7W3JQJ9</accession>
<dbReference type="AlphaFoldDB" id="A0A7W3JQJ9"/>
<sequence length="143" mass="14970">MAVLLDPGDDIIPSISAACERANIEQGVIVTFSGAFRSVELIASHTPAADPELPLADSVVVAYTEGIGSGTITSRDGEYAVHLHVVAGEKDAAAAAYAGHLLRGTAHYTVEVVIDEVLLPRLERSPRAGTYGIPTLGFEQTND</sequence>
<evidence type="ECO:0000259" key="1">
    <source>
        <dbReference type="PROSITE" id="PS51742"/>
    </source>
</evidence>
<organism evidence="2 3">
    <name type="scientific">Microbacterium halimionae</name>
    <dbReference type="NCBI Taxonomy" id="1526413"/>
    <lineage>
        <taxon>Bacteria</taxon>
        <taxon>Bacillati</taxon>
        <taxon>Actinomycetota</taxon>
        <taxon>Actinomycetes</taxon>
        <taxon>Micrococcales</taxon>
        <taxon>Microbacteriaceae</taxon>
        <taxon>Microbacterium</taxon>
    </lineage>
</organism>
<dbReference type="Gene3D" id="3.30.1330.80">
    <property type="entry name" value="Hypothetical protein, similar to alpha- acetolactate decarboxylase, domain 2"/>
    <property type="match status" value="1"/>
</dbReference>
<keyword evidence="2" id="KW-0238">DNA-binding</keyword>
<feature type="domain" description="PPC" evidence="1">
    <location>
        <begin position="1"/>
        <end position="139"/>
    </location>
</feature>
<dbReference type="SUPFAM" id="SSF117856">
    <property type="entry name" value="AF0104/ALDC/Ptd012-like"/>
    <property type="match status" value="1"/>
</dbReference>
<reference evidence="2 3" key="1">
    <citation type="submission" date="2020-07" db="EMBL/GenBank/DDBJ databases">
        <title>Sequencing the genomes of 1000 actinobacteria strains.</title>
        <authorList>
            <person name="Klenk H.-P."/>
        </authorList>
    </citation>
    <scope>NUCLEOTIDE SEQUENCE [LARGE SCALE GENOMIC DNA]</scope>
    <source>
        <strain evidence="2 3">DSM 27576</strain>
    </source>
</reference>